<feature type="domain" description="Nucleotidyl transferase" evidence="3">
    <location>
        <begin position="10"/>
        <end position="231"/>
    </location>
</feature>
<dbReference type="PANTHER" id="PTHR43584">
    <property type="entry name" value="NUCLEOTIDYL TRANSFERASE"/>
    <property type="match status" value="1"/>
</dbReference>
<reference evidence="4 5" key="1">
    <citation type="submission" date="2009-10" db="EMBL/GenBank/DDBJ databases">
        <title>Complete sequence of Halothiobacillus neapolitanus c2.</title>
        <authorList>
            <consortium name="US DOE Joint Genome Institute"/>
            <person name="Lucas S."/>
            <person name="Copeland A."/>
            <person name="Lapidus A."/>
            <person name="Glavina del Rio T."/>
            <person name="Tice H."/>
            <person name="Bruce D."/>
            <person name="Goodwin L."/>
            <person name="Pitluck S."/>
            <person name="Davenport K."/>
            <person name="Brettin T."/>
            <person name="Detter J.C."/>
            <person name="Han C."/>
            <person name="Tapia R."/>
            <person name="Larimer F."/>
            <person name="Land M."/>
            <person name="Hauser L."/>
            <person name="Kyrpides N."/>
            <person name="Mikhailova N."/>
            <person name="Kerfeld C."/>
            <person name="Cannon G."/>
            <person name="Heinhort S."/>
        </authorList>
    </citation>
    <scope>NUCLEOTIDE SEQUENCE [LARGE SCALE GENOMIC DNA]</scope>
    <source>
        <strain evidence="5">ATCC 23641 / c2</strain>
    </source>
</reference>
<dbReference type="HOGENOM" id="CLU_029499_2_1_6"/>
<dbReference type="InterPro" id="IPR054790">
    <property type="entry name" value="MurU"/>
</dbReference>
<sequence length="232" mass="25743">MPAATHPVRAMILAAGRGERLRPLTDHTPKPLIPVQGKPLIVHHIERLVAAGITDIVINLNHLAEQIPAALGDGDRWNVRLHFSWENHLSENLETAGGIRHALPLLSDTFILVNGDIFTDFPFEELLNHTLSPEIDFRLLMVTNPEHHPKGDFALNQQRLELCEAHTTETGECLTYAGIGLYKKSMFSGLPEGRRALGTLLKEKIAARRGQGLLFTGAWIDVGTLERLQQAE</sequence>
<dbReference type="Gene3D" id="3.90.550.10">
    <property type="entry name" value="Spore Coat Polysaccharide Biosynthesis Protein SpsA, Chain A"/>
    <property type="match status" value="1"/>
</dbReference>
<dbReference type="InterPro" id="IPR050065">
    <property type="entry name" value="GlmU-like"/>
</dbReference>
<dbReference type="NCBIfam" id="NF045761">
    <property type="entry name" value="NAMPUrTaseMurU"/>
    <property type="match status" value="1"/>
</dbReference>
<dbReference type="AlphaFoldDB" id="D0KY29"/>
<dbReference type="GO" id="GO:0016779">
    <property type="term" value="F:nucleotidyltransferase activity"/>
    <property type="evidence" value="ECO:0007669"/>
    <property type="project" value="UniProtKB-KW"/>
</dbReference>
<evidence type="ECO:0000313" key="4">
    <source>
        <dbReference type="EMBL" id="ACX95352.1"/>
    </source>
</evidence>
<proteinExistence type="predicted"/>
<evidence type="ECO:0000256" key="2">
    <source>
        <dbReference type="ARBA" id="ARBA00022695"/>
    </source>
</evidence>
<dbReference type="EMBL" id="CP001801">
    <property type="protein sequence ID" value="ACX95352.1"/>
    <property type="molecule type" value="Genomic_DNA"/>
</dbReference>
<dbReference type="SUPFAM" id="SSF53448">
    <property type="entry name" value="Nucleotide-diphospho-sugar transferases"/>
    <property type="match status" value="1"/>
</dbReference>
<dbReference type="RefSeq" id="WP_012823388.1">
    <property type="nucleotide sequence ID" value="NC_013422.1"/>
</dbReference>
<keyword evidence="1 4" id="KW-0808">Transferase</keyword>
<dbReference type="Pfam" id="PF00483">
    <property type="entry name" value="NTP_transferase"/>
    <property type="match status" value="1"/>
</dbReference>
<dbReference type="eggNOG" id="COG1208">
    <property type="taxonomic scope" value="Bacteria"/>
</dbReference>
<keyword evidence="5" id="KW-1185">Reference proteome</keyword>
<dbReference type="Proteomes" id="UP000009102">
    <property type="component" value="Chromosome"/>
</dbReference>
<gene>
    <name evidence="4" type="ordered locus">Hneap_0497</name>
</gene>
<dbReference type="InterPro" id="IPR029044">
    <property type="entry name" value="Nucleotide-diphossugar_trans"/>
</dbReference>
<evidence type="ECO:0000313" key="5">
    <source>
        <dbReference type="Proteomes" id="UP000009102"/>
    </source>
</evidence>
<evidence type="ECO:0000256" key="1">
    <source>
        <dbReference type="ARBA" id="ARBA00022679"/>
    </source>
</evidence>
<dbReference type="CDD" id="cd06422">
    <property type="entry name" value="NTP_transferase_like_1"/>
    <property type="match status" value="1"/>
</dbReference>
<organism evidence="4 5">
    <name type="scientific">Halothiobacillus neapolitanus (strain ATCC 23641 / DSM 15147 / CIP 104769 / NCIMB 8539 / c2)</name>
    <name type="common">Thiobacillus neapolitanus</name>
    <dbReference type="NCBI Taxonomy" id="555778"/>
    <lineage>
        <taxon>Bacteria</taxon>
        <taxon>Pseudomonadati</taxon>
        <taxon>Pseudomonadota</taxon>
        <taxon>Gammaproteobacteria</taxon>
        <taxon>Chromatiales</taxon>
        <taxon>Halothiobacillaceae</taxon>
        <taxon>Halothiobacillus</taxon>
    </lineage>
</organism>
<name>D0KY29_HALNC</name>
<dbReference type="KEGG" id="hna:Hneap_0497"/>
<evidence type="ECO:0000259" key="3">
    <source>
        <dbReference type="Pfam" id="PF00483"/>
    </source>
</evidence>
<dbReference type="PANTHER" id="PTHR43584:SF8">
    <property type="entry name" value="N-ACETYLMURAMATE ALPHA-1-PHOSPHATE URIDYLYLTRANSFERASE"/>
    <property type="match status" value="1"/>
</dbReference>
<keyword evidence="2" id="KW-0548">Nucleotidyltransferase</keyword>
<accession>D0KY29</accession>
<dbReference type="STRING" id="555778.Hneap_0497"/>
<dbReference type="InterPro" id="IPR005835">
    <property type="entry name" value="NTP_transferase_dom"/>
</dbReference>
<protein>
    <submittedName>
        <fullName evidence="4">Nucleotidyl transferase</fullName>
    </submittedName>
</protein>